<name>A0A081Q8H5_STRMT</name>
<dbReference type="AlphaFoldDB" id="A0A081Q8H5"/>
<dbReference type="EMBL" id="JPFW01000010">
    <property type="protein sequence ID" value="KEQ39248.1"/>
    <property type="molecule type" value="Genomic_DNA"/>
</dbReference>
<accession>A0A081Q8H5</accession>
<evidence type="ECO:0000313" key="1">
    <source>
        <dbReference type="EMBL" id="KEQ39248.1"/>
    </source>
</evidence>
<dbReference type="SUPFAM" id="SSF102114">
    <property type="entry name" value="Radical SAM enzymes"/>
    <property type="match status" value="1"/>
</dbReference>
<dbReference type="InterPro" id="IPR058240">
    <property type="entry name" value="rSAM_sf"/>
</dbReference>
<evidence type="ECO:0000313" key="2">
    <source>
        <dbReference type="Proteomes" id="UP000028030"/>
    </source>
</evidence>
<reference evidence="1 2" key="1">
    <citation type="submission" date="2014-05" db="EMBL/GenBank/DDBJ databases">
        <authorList>
            <person name="Daugherty S.C."/>
            <person name="Tallon L.J."/>
            <person name="Sadzewicz L."/>
            <person name="Kilian M."/>
            <person name="Tettelin H."/>
        </authorList>
    </citation>
    <scope>NUCLEOTIDE SEQUENCE [LARGE SCALE GENOMIC DNA]</scope>
    <source>
        <strain evidence="1 2">SK642</strain>
    </source>
</reference>
<dbReference type="InterPro" id="IPR023885">
    <property type="entry name" value="4Fe4S-binding_SPASM_dom"/>
</dbReference>
<proteinExistence type="predicted"/>
<dbReference type="NCBIfam" id="TIGR04085">
    <property type="entry name" value="rSAM_more_4Fe4S"/>
    <property type="match status" value="1"/>
</dbReference>
<dbReference type="InterPro" id="IPR013785">
    <property type="entry name" value="Aldolase_TIM"/>
</dbReference>
<gene>
    <name evidence="1" type="ORF">SK642_1852</name>
</gene>
<dbReference type="Gene3D" id="3.20.20.70">
    <property type="entry name" value="Aldolase class I"/>
    <property type="match status" value="1"/>
</dbReference>
<comment type="caution">
    <text evidence="1">The sequence shown here is derived from an EMBL/GenBank/DDBJ whole genome shotgun (WGS) entry which is preliminary data.</text>
</comment>
<organism evidence="1 2">
    <name type="scientific">Streptococcus mitis</name>
    <dbReference type="NCBI Taxonomy" id="28037"/>
    <lineage>
        <taxon>Bacteria</taxon>
        <taxon>Bacillati</taxon>
        <taxon>Bacillota</taxon>
        <taxon>Bacilli</taxon>
        <taxon>Lactobacillales</taxon>
        <taxon>Streptococcaceae</taxon>
        <taxon>Streptococcus</taxon>
        <taxon>Streptococcus mitis group</taxon>
    </lineage>
</organism>
<protein>
    <submittedName>
        <fullName evidence="1">Radical SAM additional 4Fe4S-binding domain protein</fullName>
    </submittedName>
</protein>
<sequence length="77" mass="9004">MPCIAFLGINRTKQNAFEKNLLDIWYDDLLYREIRSFRTKNSKCLSCGLVKICEGGCYVNLIKEKSPEYFRDSVCKL</sequence>
<dbReference type="Proteomes" id="UP000028030">
    <property type="component" value="Unassembled WGS sequence"/>
</dbReference>